<dbReference type="Pfam" id="PF00534">
    <property type="entry name" value="Glycos_transf_1"/>
    <property type="match status" value="1"/>
</dbReference>
<organism evidence="4 5">
    <name type="scientific">Tolypothrix tenuis PCC 7101</name>
    <dbReference type="NCBI Taxonomy" id="231146"/>
    <lineage>
        <taxon>Bacteria</taxon>
        <taxon>Bacillati</taxon>
        <taxon>Cyanobacteriota</taxon>
        <taxon>Cyanophyceae</taxon>
        <taxon>Nostocales</taxon>
        <taxon>Tolypothrichaceae</taxon>
        <taxon>Tolypothrix</taxon>
    </lineage>
</organism>
<evidence type="ECO:0000313" key="5">
    <source>
        <dbReference type="Proteomes" id="UP000218785"/>
    </source>
</evidence>
<dbReference type="InterPro" id="IPR028098">
    <property type="entry name" value="Glyco_trans_4-like_N"/>
</dbReference>
<evidence type="ECO:0000313" key="4">
    <source>
        <dbReference type="EMBL" id="BAZ01844.1"/>
    </source>
</evidence>
<feature type="domain" description="Glycosyltransferase subfamily 4-like N-terminal" evidence="3">
    <location>
        <begin position="95"/>
        <end position="270"/>
    </location>
</feature>
<keyword evidence="1 4" id="KW-0808">Transferase</keyword>
<evidence type="ECO:0000256" key="1">
    <source>
        <dbReference type="ARBA" id="ARBA00022679"/>
    </source>
</evidence>
<dbReference type="PANTHER" id="PTHR46401:SF2">
    <property type="entry name" value="GLYCOSYLTRANSFERASE WBBK-RELATED"/>
    <property type="match status" value="1"/>
</dbReference>
<sequence length="479" mass="53831">MTFSEWLKKSLLTISTNKGTQNQQFFTPDRDLLLSDKVNFDHIKEQNEEDFNKFVLPAIVPSQSLSINPTWYEQPLKLSVITEFFPPDYAATGQLIEELVRQLGKQGVNIEVFTGQPGYAFGTSYAPAIEQVGRVRIKRSRTAQLWSRRVRGKAVNGILFTLRAVLHLVRCCRRHDVVLLTSAPPFLPIVGYLAHLFFKLSYVCLIYDIYPDIAIALGVIPKNHWLARFWQAINKKVWQKAKGIVVLSPAMKQRVVAACPEVADKVSVIHSWGDPDLIVPIVKKDNWFATKYNLVHKFTVLYSGNMGRCHDMDTILAAAKQLQDEPIQFVCIGGGAKHDSVIQAVNRLGLSNFLFLPYQDKEVLPYSLTACDLSLVSVEAGMESLVAPSKLYPALATGRPIAAICSEYSYLRQIIADAQCGASFENGDSYGLVEFIRLLNSDKQLAERMGMASRQYLQSHFTPEIIAKQYLRVLRQAVS</sequence>
<gene>
    <name evidence="4" type="ORF">NIES37_58510</name>
</gene>
<dbReference type="CDD" id="cd03794">
    <property type="entry name" value="GT4_WbuB-like"/>
    <property type="match status" value="1"/>
</dbReference>
<dbReference type="InterPro" id="IPR001296">
    <property type="entry name" value="Glyco_trans_1"/>
</dbReference>
<protein>
    <submittedName>
        <fullName evidence="4">Group 1 glycosyl transferase</fullName>
    </submittedName>
</protein>
<dbReference type="Pfam" id="PF13579">
    <property type="entry name" value="Glyco_trans_4_4"/>
    <property type="match status" value="1"/>
</dbReference>
<dbReference type="SUPFAM" id="SSF53756">
    <property type="entry name" value="UDP-Glycosyltransferase/glycogen phosphorylase"/>
    <property type="match status" value="1"/>
</dbReference>
<reference evidence="4 5" key="1">
    <citation type="submission" date="2017-06" db="EMBL/GenBank/DDBJ databases">
        <title>Genome sequencing of cyanobaciteial culture collection at National Institute for Environmental Studies (NIES).</title>
        <authorList>
            <person name="Hirose Y."/>
            <person name="Shimura Y."/>
            <person name="Fujisawa T."/>
            <person name="Nakamura Y."/>
            <person name="Kawachi M."/>
        </authorList>
    </citation>
    <scope>NUCLEOTIDE SEQUENCE [LARGE SCALE GENOMIC DNA]</scope>
    <source>
        <strain evidence="4 5">NIES-37</strain>
    </source>
</reference>
<feature type="domain" description="Glycosyl transferase family 1" evidence="2">
    <location>
        <begin position="296"/>
        <end position="455"/>
    </location>
</feature>
<accession>A0A1Z4N7Z3</accession>
<dbReference type="PANTHER" id="PTHR46401">
    <property type="entry name" value="GLYCOSYLTRANSFERASE WBBK-RELATED"/>
    <property type="match status" value="1"/>
</dbReference>
<dbReference type="GO" id="GO:0016757">
    <property type="term" value="F:glycosyltransferase activity"/>
    <property type="evidence" value="ECO:0007669"/>
    <property type="project" value="InterPro"/>
</dbReference>
<name>A0A1Z4N7Z3_9CYAN</name>
<dbReference type="Proteomes" id="UP000218785">
    <property type="component" value="Chromosome"/>
</dbReference>
<dbReference type="RefSeq" id="WP_321206913.1">
    <property type="nucleotide sequence ID" value="NZ_CAWNJS010000001.1"/>
</dbReference>
<dbReference type="AlphaFoldDB" id="A0A1Z4N7Z3"/>
<proteinExistence type="predicted"/>
<dbReference type="KEGG" id="ttq:NIES37_58510"/>
<evidence type="ECO:0000259" key="2">
    <source>
        <dbReference type="Pfam" id="PF00534"/>
    </source>
</evidence>
<keyword evidence="5" id="KW-1185">Reference proteome</keyword>
<dbReference type="EMBL" id="AP018248">
    <property type="protein sequence ID" value="BAZ01844.1"/>
    <property type="molecule type" value="Genomic_DNA"/>
</dbReference>
<dbReference type="Gene3D" id="3.40.50.2000">
    <property type="entry name" value="Glycogen Phosphorylase B"/>
    <property type="match status" value="2"/>
</dbReference>
<dbReference type="GO" id="GO:0009103">
    <property type="term" value="P:lipopolysaccharide biosynthetic process"/>
    <property type="evidence" value="ECO:0007669"/>
    <property type="project" value="TreeGrafter"/>
</dbReference>
<evidence type="ECO:0000259" key="3">
    <source>
        <dbReference type="Pfam" id="PF13579"/>
    </source>
</evidence>